<protein>
    <submittedName>
        <fullName evidence="1">Uncharacterized protein</fullName>
    </submittedName>
</protein>
<dbReference type="Proteomes" id="UP000286415">
    <property type="component" value="Unassembled WGS sequence"/>
</dbReference>
<gene>
    <name evidence="1" type="ORF">CSKR_112499</name>
</gene>
<dbReference type="EMBL" id="NIRI02000056">
    <property type="protein sequence ID" value="KAG5446221.1"/>
    <property type="molecule type" value="Genomic_DNA"/>
</dbReference>
<proteinExistence type="predicted"/>
<dbReference type="OrthoDB" id="412814at2759"/>
<organism evidence="1 2">
    <name type="scientific">Clonorchis sinensis</name>
    <name type="common">Chinese liver fluke</name>
    <dbReference type="NCBI Taxonomy" id="79923"/>
    <lineage>
        <taxon>Eukaryota</taxon>
        <taxon>Metazoa</taxon>
        <taxon>Spiralia</taxon>
        <taxon>Lophotrochozoa</taxon>
        <taxon>Platyhelminthes</taxon>
        <taxon>Trematoda</taxon>
        <taxon>Digenea</taxon>
        <taxon>Opisthorchiida</taxon>
        <taxon>Opisthorchiata</taxon>
        <taxon>Opisthorchiidae</taxon>
        <taxon>Clonorchis</taxon>
    </lineage>
</organism>
<accession>A0A3R7G976</accession>
<keyword evidence="2" id="KW-1185">Reference proteome</keyword>
<reference evidence="1 2" key="1">
    <citation type="journal article" date="2018" name="Biotechnol. Adv.">
        <title>Improved genomic resources and new bioinformatic workflow for the carcinogenic parasite Clonorchis sinensis: Biotechnological implications.</title>
        <authorList>
            <person name="Wang D."/>
            <person name="Korhonen P.K."/>
            <person name="Gasser R.B."/>
            <person name="Young N.D."/>
        </authorList>
    </citation>
    <scope>NUCLEOTIDE SEQUENCE [LARGE SCALE GENOMIC DNA]</scope>
    <source>
        <strain evidence="1">Cs-k2</strain>
    </source>
</reference>
<sequence>MAGRHRKGATAERLFFTIIRWSQLTSSVVLRHRWSETLDAANPIPEPARSRSCRTARMINTIVCELEFVRISGSVMLVGYKRSPTSWMWLEREFTDRKVRSSNLTSASQLPLSRVGQPGSIPALVLHSGSRAARHRKGTTSEGFFPLLKPLGVSSSGCMAVLLVRNPAEQL</sequence>
<evidence type="ECO:0000313" key="2">
    <source>
        <dbReference type="Proteomes" id="UP000286415"/>
    </source>
</evidence>
<name>A0A3R7G976_CLOSI</name>
<dbReference type="InParanoid" id="A0A3R7G976"/>
<evidence type="ECO:0000313" key="1">
    <source>
        <dbReference type="EMBL" id="KAG5446221.1"/>
    </source>
</evidence>
<comment type="caution">
    <text evidence="1">The sequence shown here is derived from an EMBL/GenBank/DDBJ whole genome shotgun (WGS) entry which is preliminary data.</text>
</comment>
<dbReference type="AlphaFoldDB" id="A0A3R7G976"/>
<reference evidence="1 2" key="2">
    <citation type="journal article" date="2021" name="Genomics">
        <title>High-quality reference genome for Clonorchis sinensis.</title>
        <authorList>
            <person name="Young N.D."/>
            <person name="Stroehlein A.J."/>
            <person name="Kinkar L."/>
            <person name="Wang T."/>
            <person name="Sohn W.M."/>
            <person name="Chang B.C.H."/>
            <person name="Kaur P."/>
            <person name="Weisz D."/>
            <person name="Dudchenko O."/>
            <person name="Aiden E.L."/>
            <person name="Korhonen P.K."/>
            <person name="Gasser R.B."/>
        </authorList>
    </citation>
    <scope>NUCLEOTIDE SEQUENCE [LARGE SCALE GENOMIC DNA]</scope>
    <source>
        <strain evidence="1">Cs-k2</strain>
    </source>
</reference>